<feature type="domain" description="Rhodopsin" evidence="7">
    <location>
        <begin position="39"/>
        <end position="286"/>
    </location>
</feature>
<feature type="transmembrane region" description="Helical" evidence="6">
    <location>
        <begin position="20"/>
        <end position="42"/>
    </location>
</feature>
<feature type="transmembrane region" description="Helical" evidence="6">
    <location>
        <begin position="223"/>
        <end position="245"/>
    </location>
</feature>
<dbReference type="InterPro" id="IPR052337">
    <property type="entry name" value="SAT4-like"/>
</dbReference>
<dbReference type="Proteomes" id="UP000624404">
    <property type="component" value="Unassembled WGS sequence"/>
</dbReference>
<feature type="transmembrane region" description="Helical" evidence="6">
    <location>
        <begin position="112"/>
        <end position="133"/>
    </location>
</feature>
<keyword evidence="4 6" id="KW-0472">Membrane</keyword>
<evidence type="ECO:0000313" key="9">
    <source>
        <dbReference type="Proteomes" id="UP000624404"/>
    </source>
</evidence>
<accession>A0A8H2VTA5</accession>
<comment type="subcellular location">
    <subcellularLocation>
        <location evidence="1">Membrane</location>
        <topology evidence="1">Multi-pass membrane protein</topology>
    </subcellularLocation>
</comment>
<dbReference type="Pfam" id="PF20684">
    <property type="entry name" value="Fung_rhodopsin"/>
    <property type="match status" value="1"/>
</dbReference>
<dbReference type="InterPro" id="IPR049326">
    <property type="entry name" value="Rhodopsin_dom_fungi"/>
</dbReference>
<evidence type="ECO:0000256" key="3">
    <source>
        <dbReference type="ARBA" id="ARBA00022989"/>
    </source>
</evidence>
<feature type="transmembrane region" description="Helical" evidence="6">
    <location>
        <begin position="184"/>
        <end position="211"/>
    </location>
</feature>
<keyword evidence="9" id="KW-1185">Reference proteome</keyword>
<feature type="transmembrane region" description="Helical" evidence="6">
    <location>
        <begin position="54"/>
        <end position="74"/>
    </location>
</feature>
<evidence type="ECO:0000256" key="4">
    <source>
        <dbReference type="ARBA" id="ARBA00023136"/>
    </source>
</evidence>
<reference evidence="8" key="1">
    <citation type="submission" date="2020-10" db="EMBL/GenBank/DDBJ databases">
        <authorList>
            <person name="Kusch S."/>
        </authorList>
    </citation>
    <scope>NUCLEOTIDE SEQUENCE</scope>
    <source>
        <strain evidence="8">SwB9</strain>
    </source>
</reference>
<comment type="caution">
    <text evidence="8">The sequence shown here is derived from an EMBL/GenBank/DDBJ whole genome shotgun (WGS) entry which is preliminary data.</text>
</comment>
<evidence type="ECO:0000313" key="8">
    <source>
        <dbReference type="EMBL" id="CAD6443768.1"/>
    </source>
</evidence>
<feature type="transmembrane region" description="Helical" evidence="6">
    <location>
        <begin position="265"/>
        <end position="284"/>
    </location>
</feature>
<dbReference type="AlphaFoldDB" id="A0A8H2VTA5"/>
<keyword evidence="2 6" id="KW-0812">Transmembrane</keyword>
<keyword evidence="3 6" id="KW-1133">Transmembrane helix</keyword>
<gene>
    <name evidence="8" type="ORF">SCLTRI_LOCUS3560</name>
</gene>
<comment type="similarity">
    <text evidence="5">Belongs to the SAT4 family.</text>
</comment>
<evidence type="ECO:0000256" key="6">
    <source>
        <dbReference type="SAM" id="Phobius"/>
    </source>
</evidence>
<evidence type="ECO:0000256" key="5">
    <source>
        <dbReference type="ARBA" id="ARBA00038359"/>
    </source>
</evidence>
<evidence type="ECO:0000256" key="1">
    <source>
        <dbReference type="ARBA" id="ARBA00004141"/>
    </source>
</evidence>
<dbReference type="OrthoDB" id="444631at2759"/>
<dbReference type="PANTHER" id="PTHR33048">
    <property type="entry name" value="PTH11-LIKE INTEGRAL MEMBRANE PROTEIN (AFU_ORTHOLOGUE AFUA_5G11245)"/>
    <property type="match status" value="1"/>
</dbReference>
<dbReference type="PANTHER" id="PTHR33048:SF47">
    <property type="entry name" value="INTEGRAL MEMBRANE PROTEIN-RELATED"/>
    <property type="match status" value="1"/>
</dbReference>
<proteinExistence type="inferred from homology"/>
<name>A0A8H2VTA5_9HELO</name>
<dbReference type="GO" id="GO:0016020">
    <property type="term" value="C:membrane"/>
    <property type="evidence" value="ECO:0007669"/>
    <property type="project" value="UniProtKB-SubCell"/>
</dbReference>
<organism evidence="8 9">
    <name type="scientific">Sclerotinia trifoliorum</name>
    <dbReference type="NCBI Taxonomy" id="28548"/>
    <lineage>
        <taxon>Eukaryota</taxon>
        <taxon>Fungi</taxon>
        <taxon>Dikarya</taxon>
        <taxon>Ascomycota</taxon>
        <taxon>Pezizomycotina</taxon>
        <taxon>Leotiomycetes</taxon>
        <taxon>Helotiales</taxon>
        <taxon>Sclerotiniaceae</taxon>
        <taxon>Sclerotinia</taxon>
    </lineage>
</organism>
<feature type="transmembrane region" description="Helical" evidence="6">
    <location>
        <begin position="145"/>
        <end position="164"/>
    </location>
</feature>
<protein>
    <submittedName>
        <fullName evidence="8">4c810b13-d3d1-4626-acd8-513defa6fcaa</fullName>
    </submittedName>
</protein>
<evidence type="ECO:0000256" key="2">
    <source>
        <dbReference type="ARBA" id="ARBA00022692"/>
    </source>
</evidence>
<dbReference type="EMBL" id="CAJHIA010000011">
    <property type="protein sequence ID" value="CAD6443768.1"/>
    <property type="molecule type" value="Genomic_DNA"/>
</dbReference>
<sequence length="371" mass="41706">MSTPSPTSSTLAPPRVDHETFTGVAWGGTALSFLFVVFRISVRVRTFKRLSPDDLCVIAAWLLLLSSAIVWQNIIKDMFELLAAGRVNLHPLPEGFETRAQNALRDSAAFTVLFYSTLWLIKLSFLLFFGRLLENVDSFIWPRRIVIVFVLATWTICIGTIPYPCMVPSFAKIVKECASSSATSFYHFTLAFNCSMDVLTDIMIMAIPFCILWTVRLSRKKKLAFAGIFSLAVITMIFAIVRVAVNIGSPHSTLFDQSWLYTWSLIEQTVAIIVACLASFRSLFARNNISQPAPPDPHESYQNDQNRQRKKRLFDVHFGLLSRLTAPSTYADITETTSRGTASEDVLLHSQKINMRQDVELQSSELQAQAT</sequence>
<evidence type="ECO:0000259" key="7">
    <source>
        <dbReference type="Pfam" id="PF20684"/>
    </source>
</evidence>